<dbReference type="Pfam" id="PF00514">
    <property type="entry name" value="Arm"/>
    <property type="match status" value="2"/>
</dbReference>
<dbReference type="Gene3D" id="1.25.10.10">
    <property type="entry name" value="Leucine-rich Repeat Variant"/>
    <property type="match status" value="1"/>
</dbReference>
<accession>A0A9K3CVK5</accession>
<dbReference type="OrthoDB" id="29145at2759"/>
<keyword evidence="5" id="KW-1185">Reference proteome</keyword>
<dbReference type="PANTHER" id="PTHR23316">
    <property type="entry name" value="IMPORTIN ALPHA"/>
    <property type="match status" value="1"/>
</dbReference>
<evidence type="ECO:0000313" key="5">
    <source>
        <dbReference type="Proteomes" id="UP000265618"/>
    </source>
</evidence>
<feature type="non-terminal residue" evidence="4">
    <location>
        <position position="289"/>
    </location>
</feature>
<keyword evidence="2" id="KW-0813">Transport</keyword>
<evidence type="ECO:0000256" key="2">
    <source>
        <dbReference type="ARBA" id="ARBA00022448"/>
    </source>
</evidence>
<dbReference type="SUPFAM" id="SSF48371">
    <property type="entry name" value="ARM repeat"/>
    <property type="match status" value="1"/>
</dbReference>
<dbReference type="InterPro" id="IPR011989">
    <property type="entry name" value="ARM-like"/>
</dbReference>
<dbReference type="Proteomes" id="UP000265618">
    <property type="component" value="Unassembled WGS sequence"/>
</dbReference>
<evidence type="ECO:0000313" key="4">
    <source>
        <dbReference type="EMBL" id="GIQ83257.1"/>
    </source>
</evidence>
<dbReference type="SMART" id="SM00185">
    <property type="entry name" value="ARM"/>
    <property type="match status" value="4"/>
</dbReference>
<dbReference type="EMBL" id="BDIP01000979">
    <property type="protein sequence ID" value="GIQ83257.1"/>
    <property type="molecule type" value="Genomic_DNA"/>
</dbReference>
<organism evidence="4 5">
    <name type="scientific">Kipferlia bialata</name>
    <dbReference type="NCBI Taxonomy" id="797122"/>
    <lineage>
        <taxon>Eukaryota</taxon>
        <taxon>Metamonada</taxon>
        <taxon>Carpediemonas-like organisms</taxon>
        <taxon>Kipferlia</taxon>
    </lineage>
</organism>
<dbReference type="InterPro" id="IPR016024">
    <property type="entry name" value="ARM-type_fold"/>
</dbReference>
<evidence type="ECO:0000256" key="1">
    <source>
        <dbReference type="ARBA" id="ARBA00010394"/>
    </source>
</evidence>
<protein>
    <submittedName>
        <fullName evidence="4">Uncharacterized protein</fullName>
    </submittedName>
</protein>
<dbReference type="GO" id="GO:0015031">
    <property type="term" value="P:protein transport"/>
    <property type="evidence" value="ECO:0007669"/>
    <property type="project" value="UniProtKB-KW"/>
</dbReference>
<name>A0A9K3CVK5_9EUKA</name>
<dbReference type="InterPro" id="IPR032413">
    <property type="entry name" value="Arm_3"/>
</dbReference>
<dbReference type="AlphaFoldDB" id="A0A9K3CVK5"/>
<comment type="similarity">
    <text evidence="1">Belongs to the importin alpha family.</text>
</comment>
<evidence type="ECO:0000256" key="3">
    <source>
        <dbReference type="ARBA" id="ARBA00022927"/>
    </source>
</evidence>
<keyword evidence="3" id="KW-0653">Protein transport</keyword>
<reference evidence="4 5" key="1">
    <citation type="journal article" date="2018" name="PLoS ONE">
        <title>The draft genome of Kipferlia bialata reveals reductive genome evolution in fornicate parasites.</title>
        <authorList>
            <person name="Tanifuji G."/>
            <person name="Takabayashi S."/>
            <person name="Kume K."/>
            <person name="Takagi M."/>
            <person name="Nakayama T."/>
            <person name="Kamikawa R."/>
            <person name="Inagaki Y."/>
            <person name="Hashimoto T."/>
        </authorList>
    </citation>
    <scope>NUCLEOTIDE SEQUENCE [LARGE SCALE GENOMIC DNA]</scope>
    <source>
        <strain evidence="4">NY0173</strain>
    </source>
</reference>
<sequence length="289" mass="32247">NHPSPPYHQVKCLITPIIKYLHWECYEIVLDAAWALSYFSDRSASDVPPGEEPPVQGQHLIDLVSVNDGILLRRLMELVVHSDSQISTPCLRTLGNCVAGPDDICELTLNAGIIERLLILLNSELRYIRKECCWVISNIAAGTKAQRELLCTSGLIPMVVNCLRSPFADIRREAVWSFGNLIAHDDQYAMLKYAIDAGAVEGTCSMLETSDTNRDRKCIVVGLQFLRSCLQYGEDLGEDTNPICLRIESCGGLDTIEDLQQTSSYNVYDFAAGLIRDFFEADGSEDEMY</sequence>
<comment type="caution">
    <text evidence="4">The sequence shown here is derived from an EMBL/GenBank/DDBJ whole genome shotgun (WGS) entry which is preliminary data.</text>
</comment>
<dbReference type="Pfam" id="PF16186">
    <property type="entry name" value="Arm_3"/>
    <property type="match status" value="1"/>
</dbReference>
<proteinExistence type="inferred from homology"/>
<dbReference type="InterPro" id="IPR000225">
    <property type="entry name" value="Armadillo"/>
</dbReference>
<gene>
    <name evidence="4" type="ORF">KIPB_004548</name>
</gene>